<dbReference type="InterPro" id="IPR001647">
    <property type="entry name" value="HTH_TetR"/>
</dbReference>
<sequence length="224" mass="25848">MSDQRASALAKKRAEMMDVIYVAALAEFSQHGLKGTSTQAIAERAGMSKQQLHYYIESKEVLYESILRKTLRHWGHIGLAEEDEGVDPGDAITRLIRRKLDFTFDYPQISRLFSNEVMRGGPVIRQIWQEGTPLVDSAVKVIENWVHKGRIDPIDPFFFLFHIWALTQHYADYEVQVRYFTRCPDDAPIDREKVRLEVTRLVLRGVGLRFDPERYRRVAAAAPA</sequence>
<dbReference type="RefSeq" id="WP_243306955.1">
    <property type="nucleotide sequence ID" value="NZ_JALGBI010000001.1"/>
</dbReference>
<dbReference type="InterPro" id="IPR050109">
    <property type="entry name" value="HTH-type_TetR-like_transc_reg"/>
</dbReference>
<evidence type="ECO:0000256" key="2">
    <source>
        <dbReference type="PROSITE-ProRule" id="PRU00335"/>
    </source>
</evidence>
<dbReference type="InterPro" id="IPR009057">
    <property type="entry name" value="Homeodomain-like_sf"/>
</dbReference>
<proteinExistence type="predicted"/>
<feature type="domain" description="HTH tetR-type" evidence="3">
    <location>
        <begin position="14"/>
        <end position="74"/>
    </location>
</feature>
<protein>
    <submittedName>
        <fullName evidence="4">TetR family transcriptional regulator C-terminal domain-containing protein</fullName>
    </submittedName>
</protein>
<dbReference type="GO" id="GO:0045892">
    <property type="term" value="P:negative regulation of DNA-templated transcription"/>
    <property type="evidence" value="ECO:0007669"/>
    <property type="project" value="InterPro"/>
</dbReference>
<keyword evidence="1 2" id="KW-0238">DNA-binding</keyword>
<dbReference type="Gene3D" id="1.10.357.10">
    <property type="entry name" value="Tetracycline Repressor, domain 2"/>
    <property type="match status" value="1"/>
</dbReference>
<dbReference type="PANTHER" id="PTHR30328">
    <property type="entry name" value="TRANSCRIPTIONAL REPRESSOR"/>
    <property type="match status" value="1"/>
</dbReference>
<comment type="caution">
    <text evidence="4">The sequence shown here is derived from an EMBL/GenBank/DDBJ whole genome shotgun (WGS) entry which is preliminary data.</text>
</comment>
<dbReference type="AlphaFoldDB" id="A0A9X2AN24"/>
<accession>A0A9X2AN24</accession>
<reference evidence="4" key="1">
    <citation type="submission" date="2022-03" db="EMBL/GenBank/DDBJ databases">
        <authorList>
            <person name="Woo C.Y."/>
        </authorList>
    </citation>
    <scope>NUCLEOTIDE SEQUENCE</scope>
    <source>
        <strain evidence="4">CYS-02</strain>
    </source>
</reference>
<dbReference type="GO" id="GO:0003677">
    <property type="term" value="F:DNA binding"/>
    <property type="evidence" value="ECO:0007669"/>
    <property type="project" value="UniProtKB-UniRule"/>
</dbReference>
<dbReference type="PROSITE" id="PS50977">
    <property type="entry name" value="HTH_TETR_2"/>
    <property type="match status" value="1"/>
</dbReference>
<organism evidence="4 5">
    <name type="scientific">Variovorax terrae</name>
    <dbReference type="NCBI Taxonomy" id="2923278"/>
    <lineage>
        <taxon>Bacteria</taxon>
        <taxon>Pseudomonadati</taxon>
        <taxon>Pseudomonadota</taxon>
        <taxon>Betaproteobacteria</taxon>
        <taxon>Burkholderiales</taxon>
        <taxon>Comamonadaceae</taxon>
        <taxon>Variovorax</taxon>
    </lineage>
</organism>
<dbReference type="Pfam" id="PF08362">
    <property type="entry name" value="TetR_C_3"/>
    <property type="match status" value="1"/>
</dbReference>
<evidence type="ECO:0000256" key="1">
    <source>
        <dbReference type="ARBA" id="ARBA00023125"/>
    </source>
</evidence>
<keyword evidence="5" id="KW-1185">Reference proteome</keyword>
<feature type="DNA-binding region" description="H-T-H motif" evidence="2">
    <location>
        <begin position="37"/>
        <end position="56"/>
    </location>
</feature>
<name>A0A9X2AN24_9BURK</name>
<dbReference type="SUPFAM" id="SSF48498">
    <property type="entry name" value="Tetracyclin repressor-like, C-terminal domain"/>
    <property type="match status" value="1"/>
</dbReference>
<dbReference type="SUPFAM" id="SSF46689">
    <property type="entry name" value="Homeodomain-like"/>
    <property type="match status" value="1"/>
</dbReference>
<evidence type="ECO:0000259" key="3">
    <source>
        <dbReference type="PROSITE" id="PS50977"/>
    </source>
</evidence>
<evidence type="ECO:0000313" key="4">
    <source>
        <dbReference type="EMBL" id="MCJ0764343.1"/>
    </source>
</evidence>
<dbReference type="EMBL" id="JALGBI010000001">
    <property type="protein sequence ID" value="MCJ0764343.1"/>
    <property type="molecule type" value="Genomic_DNA"/>
</dbReference>
<dbReference type="Pfam" id="PF00440">
    <property type="entry name" value="TetR_N"/>
    <property type="match status" value="1"/>
</dbReference>
<dbReference type="InterPro" id="IPR036271">
    <property type="entry name" value="Tet_transcr_reg_TetR-rel_C_sf"/>
</dbReference>
<dbReference type="Gene3D" id="1.10.10.60">
    <property type="entry name" value="Homeodomain-like"/>
    <property type="match status" value="1"/>
</dbReference>
<evidence type="ECO:0000313" key="5">
    <source>
        <dbReference type="Proteomes" id="UP001139447"/>
    </source>
</evidence>
<dbReference type="PANTHER" id="PTHR30328:SF54">
    <property type="entry name" value="HTH-TYPE TRANSCRIPTIONAL REPRESSOR SCO4008"/>
    <property type="match status" value="1"/>
</dbReference>
<dbReference type="InterPro" id="IPR013573">
    <property type="entry name" value="Tscrpt_reg_YcdC_C"/>
</dbReference>
<dbReference type="Proteomes" id="UP001139447">
    <property type="component" value="Unassembled WGS sequence"/>
</dbReference>
<dbReference type="PRINTS" id="PR00455">
    <property type="entry name" value="HTHTETR"/>
</dbReference>
<gene>
    <name evidence="4" type="ORF">MMF98_14090</name>
</gene>